<evidence type="ECO:0000313" key="2">
    <source>
        <dbReference type="EMBL" id="KAJ2752943.1"/>
    </source>
</evidence>
<name>A0A9W8LAW8_9FUNG</name>
<sequence>MRVLLVAFVVLAQVATANPLPQLPPPFFNGPLPYPPAPLVRNKGIVGGLIDTLLGPNALSTDLCLNLKLGDGPQSVAPNCPNFLAPPMLLPPPPPPFGPVFKRGLIDVDNHEIAPLVEPPVPFPGAPLRRNKGIVGGLLDLLLGPNALSTDLCINLKLGDGPQSFAPNCPNYMAPPLLLPPPGAYPVPLGPGFGPPPGPGFGPGFGPMPYPPYPPYAPYAPYPARPFYRRSHMKIEANDDTLSPRSVSEESSTQLAKRQVPFMDPLAGGYGAPLLPPPPPPMPVQYAGAPLPPVMPLPPPPPPPVVAPLGGENCETPPIAPLLPPMPAPVPPPYGMGPYSELAPLPPMPVGPPYETLPPIVGPPPLPPIIGPDMPPPPPVAPAYGAELPPPLAPLPPLVGPEILHPPVVPEYNAITPPPPPPPMVPPPPPVPVDVMPYSEVPPPAPLPPVQVYESGPPPFAGPDVIPPPPPPPVPVGLAPYNEVLPPPPPPPVPVVPPPPPPPPVMPPPPPPPPVEQLPIIAPAPVEECEEIVPPPPLVAPPPPIMPPGPVSTYANHVVLAYTSTGSGNMPAICIPFPANIGPFQAPPLTPIYNAVIPPPL</sequence>
<comment type="caution">
    <text evidence="2">The sequence shown here is derived from an EMBL/GenBank/DDBJ whole genome shotgun (WGS) entry which is preliminary data.</text>
</comment>
<organism evidence="2 3">
    <name type="scientific">Coemansia pectinata</name>
    <dbReference type="NCBI Taxonomy" id="1052879"/>
    <lineage>
        <taxon>Eukaryota</taxon>
        <taxon>Fungi</taxon>
        <taxon>Fungi incertae sedis</taxon>
        <taxon>Zoopagomycota</taxon>
        <taxon>Kickxellomycotina</taxon>
        <taxon>Kickxellomycetes</taxon>
        <taxon>Kickxellales</taxon>
        <taxon>Kickxellaceae</taxon>
        <taxon>Coemansia</taxon>
    </lineage>
</organism>
<proteinExistence type="predicted"/>
<gene>
    <name evidence="2" type="ORF">GGI19_003481</name>
</gene>
<reference evidence="2" key="1">
    <citation type="submission" date="2022-07" db="EMBL/GenBank/DDBJ databases">
        <title>Phylogenomic reconstructions and comparative analyses of Kickxellomycotina fungi.</title>
        <authorList>
            <person name="Reynolds N.K."/>
            <person name="Stajich J.E."/>
            <person name="Barry K."/>
            <person name="Grigoriev I.V."/>
            <person name="Crous P."/>
            <person name="Smith M.E."/>
        </authorList>
    </citation>
    <scope>NUCLEOTIDE SEQUENCE</scope>
    <source>
        <strain evidence="2">BCRC 34297</strain>
    </source>
</reference>
<dbReference type="AlphaFoldDB" id="A0A9W8LAW8"/>
<dbReference type="EMBL" id="JANBUH010000233">
    <property type="protein sequence ID" value="KAJ2752943.1"/>
    <property type="molecule type" value="Genomic_DNA"/>
</dbReference>
<protein>
    <submittedName>
        <fullName evidence="2">Uncharacterized protein</fullName>
    </submittedName>
</protein>
<evidence type="ECO:0000256" key="1">
    <source>
        <dbReference type="SAM" id="SignalP"/>
    </source>
</evidence>
<accession>A0A9W8LAW8</accession>
<dbReference type="Proteomes" id="UP001140011">
    <property type="component" value="Unassembled WGS sequence"/>
</dbReference>
<keyword evidence="3" id="KW-1185">Reference proteome</keyword>
<evidence type="ECO:0000313" key="3">
    <source>
        <dbReference type="Proteomes" id="UP001140011"/>
    </source>
</evidence>
<dbReference type="OrthoDB" id="5595019at2759"/>
<feature type="chain" id="PRO_5040834082" evidence="1">
    <location>
        <begin position="18"/>
        <end position="601"/>
    </location>
</feature>
<keyword evidence="1" id="KW-0732">Signal</keyword>
<feature type="signal peptide" evidence="1">
    <location>
        <begin position="1"/>
        <end position="17"/>
    </location>
</feature>